<evidence type="ECO:0000256" key="6">
    <source>
        <dbReference type="ARBA" id="ARBA00022723"/>
    </source>
</evidence>
<dbReference type="PROSITE" id="PS01087">
    <property type="entry name" value="RADICAL_ACTIVATING"/>
    <property type="match status" value="1"/>
</dbReference>
<dbReference type="InterPro" id="IPR001989">
    <property type="entry name" value="Radical_activat_CS"/>
</dbReference>
<comment type="function">
    <text evidence="1 10">Activation of pyruvate formate-lyase under anaerobic conditions by generation of an organic free radical, using S-adenosylmethionine and reduced flavodoxin as cosubstrates to produce 5'-deoxy-adenosine.</text>
</comment>
<dbReference type="PANTHER" id="PTHR30352:SF5">
    <property type="entry name" value="PYRUVATE FORMATE-LYASE 1-ACTIVATING ENZYME"/>
    <property type="match status" value="1"/>
</dbReference>
<dbReference type="InterPro" id="IPR058240">
    <property type="entry name" value="rSAM_sf"/>
</dbReference>
<comment type="caution">
    <text evidence="12">The sequence shown here is derived from an EMBL/GenBank/DDBJ whole genome shotgun (WGS) entry which is preliminary data.</text>
</comment>
<evidence type="ECO:0000313" key="13">
    <source>
        <dbReference type="Proteomes" id="UP000268291"/>
    </source>
</evidence>
<evidence type="ECO:0000256" key="10">
    <source>
        <dbReference type="RuleBase" id="RU362053"/>
    </source>
</evidence>
<accession>A0ABY0C421</accession>
<dbReference type="EC" id="1.97.1.4" evidence="10"/>
<comment type="similarity">
    <text evidence="2 10">Belongs to the organic radical-activating enzymes family.</text>
</comment>
<keyword evidence="6 10" id="KW-0479">Metal-binding</keyword>
<dbReference type="EMBL" id="RZGY01000004">
    <property type="protein sequence ID" value="RUQ81936.1"/>
    <property type="molecule type" value="Genomic_DNA"/>
</dbReference>
<dbReference type="SFLD" id="SFLDS00029">
    <property type="entry name" value="Radical_SAM"/>
    <property type="match status" value="1"/>
</dbReference>
<evidence type="ECO:0000313" key="12">
    <source>
        <dbReference type="EMBL" id="RUQ81936.1"/>
    </source>
</evidence>
<evidence type="ECO:0000259" key="11">
    <source>
        <dbReference type="PROSITE" id="PS51918"/>
    </source>
</evidence>
<dbReference type="Proteomes" id="UP000268291">
    <property type="component" value="Unassembled WGS sequence"/>
</dbReference>
<evidence type="ECO:0000256" key="1">
    <source>
        <dbReference type="ARBA" id="ARBA00003141"/>
    </source>
</evidence>
<gene>
    <name evidence="12" type="primary">pflA</name>
    <name evidence="12" type="ORF">ELQ93_16735</name>
</gene>
<keyword evidence="12" id="KW-0670">Pyruvate</keyword>
<comment type="cofactor">
    <cofactor evidence="10">
        <name>[4Fe-4S] cluster</name>
        <dbReference type="ChEBI" id="CHEBI:49883"/>
    </cofactor>
    <text evidence="10">Binds 1 [4Fe-4S] cluster. The cluster is coordinated with 3 cysteines and an exchangeable S-adenosyl-L-methionine.</text>
</comment>
<dbReference type="SFLD" id="SFLDG01066">
    <property type="entry name" value="organic_radical-activating_enz"/>
    <property type="match status" value="1"/>
</dbReference>
<dbReference type="InterPro" id="IPR034457">
    <property type="entry name" value="Organic_radical-activating"/>
</dbReference>
<keyword evidence="5 10" id="KW-0949">S-adenosyl-L-methionine</keyword>
<sequence length="271" mass="29655">MVDVTIGTVGSVSSADTSARSLELAARRAGEAGIVHSWELVTAVDGPGTRMTLFLSGCPMRCRYCQNPDTWHMHDGSHTSLDAIVDRIRRYRAVFEATGGGVTLSGGEPLMQPAFVERIFAACRELGVHTALDTSGNLGARASDALLDDTALVLLDVKSGIPEIYEDVTTRELAPTIDFGDRLASRGNRMWIRFVLVPGLTDAWDNVEAVADIVARWSTVERVEVLPFHQMGASKWRRLGVPYTLADTRAPDDALLERVRGQFRSRGLTVW</sequence>
<dbReference type="GO" id="GO:0016829">
    <property type="term" value="F:lyase activity"/>
    <property type="evidence" value="ECO:0007669"/>
    <property type="project" value="UniProtKB-KW"/>
</dbReference>
<dbReference type="InterPro" id="IPR013785">
    <property type="entry name" value="Aldolase_TIM"/>
</dbReference>
<keyword evidence="4 10" id="KW-0004">4Fe-4S</keyword>
<evidence type="ECO:0000256" key="3">
    <source>
        <dbReference type="ARBA" id="ARBA00021356"/>
    </source>
</evidence>
<keyword evidence="8 10" id="KW-0408">Iron</keyword>
<dbReference type="InterPro" id="IPR012838">
    <property type="entry name" value="PFL1_activating"/>
</dbReference>
<comment type="catalytic activity">
    <reaction evidence="10">
        <text>glycyl-[formate C-acetyltransferase] + reduced [flavodoxin] + S-adenosyl-L-methionine = glycin-2-yl radical-[formate C-acetyltransferase] + semiquinone [flavodoxin] + 5'-deoxyadenosine + L-methionine + H(+)</text>
        <dbReference type="Rhea" id="RHEA:19225"/>
        <dbReference type="Rhea" id="RHEA-COMP:10622"/>
        <dbReference type="Rhea" id="RHEA-COMP:12190"/>
        <dbReference type="Rhea" id="RHEA-COMP:12191"/>
        <dbReference type="Rhea" id="RHEA-COMP:14480"/>
        <dbReference type="ChEBI" id="CHEBI:15378"/>
        <dbReference type="ChEBI" id="CHEBI:17319"/>
        <dbReference type="ChEBI" id="CHEBI:29947"/>
        <dbReference type="ChEBI" id="CHEBI:32722"/>
        <dbReference type="ChEBI" id="CHEBI:57618"/>
        <dbReference type="ChEBI" id="CHEBI:57844"/>
        <dbReference type="ChEBI" id="CHEBI:59789"/>
        <dbReference type="ChEBI" id="CHEBI:140311"/>
        <dbReference type="EC" id="1.97.1.4"/>
    </reaction>
</comment>
<dbReference type="Gene3D" id="3.20.20.70">
    <property type="entry name" value="Aldolase class I"/>
    <property type="match status" value="1"/>
</dbReference>
<proteinExistence type="inferred from homology"/>
<evidence type="ECO:0000256" key="8">
    <source>
        <dbReference type="ARBA" id="ARBA00023004"/>
    </source>
</evidence>
<protein>
    <recommendedName>
        <fullName evidence="3 10">Pyruvate formate-lyase-activating enzyme</fullName>
        <ecNumber evidence="10">1.97.1.4</ecNumber>
    </recommendedName>
</protein>
<dbReference type="SUPFAM" id="SSF102114">
    <property type="entry name" value="Radical SAM enzymes"/>
    <property type="match status" value="1"/>
</dbReference>
<dbReference type="CDD" id="cd01335">
    <property type="entry name" value="Radical_SAM"/>
    <property type="match status" value="1"/>
</dbReference>
<evidence type="ECO:0000256" key="2">
    <source>
        <dbReference type="ARBA" id="ARBA00009777"/>
    </source>
</evidence>
<keyword evidence="13" id="KW-1185">Reference proteome</keyword>
<evidence type="ECO:0000256" key="4">
    <source>
        <dbReference type="ARBA" id="ARBA00022485"/>
    </source>
</evidence>
<comment type="subcellular location">
    <subcellularLocation>
        <location evidence="10">Cytoplasm</location>
    </subcellularLocation>
</comment>
<dbReference type="PROSITE" id="PS51918">
    <property type="entry name" value="RADICAL_SAM"/>
    <property type="match status" value="1"/>
</dbReference>
<evidence type="ECO:0000256" key="7">
    <source>
        <dbReference type="ARBA" id="ARBA00023002"/>
    </source>
</evidence>
<dbReference type="Pfam" id="PF04055">
    <property type="entry name" value="Radical_SAM"/>
    <property type="match status" value="1"/>
</dbReference>
<reference evidence="12 13" key="1">
    <citation type="submission" date="2018-12" db="EMBL/GenBank/DDBJ databases">
        <authorList>
            <person name="hu s."/>
            <person name="Xu Y."/>
            <person name="Xu B."/>
            <person name="Li F."/>
        </authorList>
    </citation>
    <scope>NUCLEOTIDE SEQUENCE [LARGE SCALE GENOMIC DNA]</scope>
    <source>
        <strain evidence="12 13">KSW2-17</strain>
    </source>
</reference>
<dbReference type="NCBIfam" id="TIGR02493">
    <property type="entry name" value="PFLA"/>
    <property type="match status" value="1"/>
</dbReference>
<evidence type="ECO:0000256" key="5">
    <source>
        <dbReference type="ARBA" id="ARBA00022691"/>
    </source>
</evidence>
<keyword evidence="9 10" id="KW-0411">Iron-sulfur</keyword>
<name>A0ABY0C421_9MICO</name>
<dbReference type="PANTHER" id="PTHR30352">
    <property type="entry name" value="PYRUVATE FORMATE-LYASE-ACTIVATING ENZYME"/>
    <property type="match status" value="1"/>
</dbReference>
<dbReference type="InterPro" id="IPR007197">
    <property type="entry name" value="rSAM"/>
</dbReference>
<keyword evidence="12" id="KW-0456">Lyase</keyword>
<keyword evidence="10" id="KW-0963">Cytoplasm</keyword>
<evidence type="ECO:0000256" key="9">
    <source>
        <dbReference type="ARBA" id="ARBA00023014"/>
    </source>
</evidence>
<feature type="domain" description="Radical SAM core" evidence="11">
    <location>
        <begin position="44"/>
        <end position="266"/>
    </location>
</feature>
<keyword evidence="7 10" id="KW-0560">Oxidoreductase</keyword>
<organism evidence="12 13">
    <name type="scientific">Labedella gwakjiensis</name>
    <dbReference type="NCBI Taxonomy" id="390269"/>
    <lineage>
        <taxon>Bacteria</taxon>
        <taxon>Bacillati</taxon>
        <taxon>Actinomycetota</taxon>
        <taxon>Actinomycetes</taxon>
        <taxon>Micrococcales</taxon>
        <taxon>Microbacteriaceae</taxon>
        <taxon>Labedella</taxon>
    </lineage>
</organism>
<dbReference type="GO" id="GO:0043365">
    <property type="term" value="F:[formate-C-acetyltransferase]-activating enzyme activity"/>
    <property type="evidence" value="ECO:0007669"/>
    <property type="project" value="UniProtKB-EC"/>
</dbReference>